<dbReference type="CDD" id="cd21173">
    <property type="entry name" value="NucC-like"/>
    <property type="match status" value="1"/>
</dbReference>
<evidence type="ECO:0000313" key="2">
    <source>
        <dbReference type="EMBL" id="SCB49659.1"/>
    </source>
</evidence>
<proteinExistence type="predicted"/>
<evidence type="ECO:0000259" key="1">
    <source>
        <dbReference type="Pfam" id="PF20247"/>
    </source>
</evidence>
<dbReference type="InterPro" id="IPR046537">
    <property type="entry name" value="DUF6602"/>
</dbReference>
<feature type="domain" description="DUF6602" evidence="1">
    <location>
        <begin position="25"/>
        <end position="128"/>
    </location>
</feature>
<evidence type="ECO:0000313" key="3">
    <source>
        <dbReference type="Proteomes" id="UP000199435"/>
    </source>
</evidence>
<organism evidence="2 3">
    <name type="scientific">Rhizobium miluonense</name>
    <dbReference type="NCBI Taxonomy" id="411945"/>
    <lineage>
        <taxon>Bacteria</taxon>
        <taxon>Pseudomonadati</taxon>
        <taxon>Pseudomonadota</taxon>
        <taxon>Alphaproteobacteria</taxon>
        <taxon>Hyphomicrobiales</taxon>
        <taxon>Rhizobiaceae</taxon>
        <taxon>Rhizobium/Agrobacterium group</taxon>
        <taxon>Rhizobium</taxon>
    </lineage>
</organism>
<accession>A0A1C3XBT5</accession>
<name>A0A1C3XBT5_9HYPH</name>
<dbReference type="Pfam" id="PF20247">
    <property type="entry name" value="DUF6602"/>
    <property type="match status" value="1"/>
</dbReference>
<protein>
    <recommendedName>
        <fullName evidence="1">DUF6602 domain-containing protein</fullName>
    </recommendedName>
</protein>
<sequence>MTEFKPIEFVNRIGQKLVMEFDHASEAGTPGLIGAARENPARKQLEKLLPGFVQCGSGMSIDSYGAKSTQQDIVFFERDYCPIFSVNDTPEATYFAIEGVIAVGEVKSTVDKATFFDALRKVKSAKSLKRFSQRLQSQGMLAAADYRSYGASGTYAAIPSNEYDQDRKFRDQVYGFILCRSFAHSANAVLENLVEFGASEGFEFLPNLIVSLNDGFILNCESSSLKLQSSPLTANSVAFCPDKARAFTMLVRELKLHAREGRTVPVSAFDRYLDIGSAPLPESIIKPYR</sequence>
<reference evidence="3" key="1">
    <citation type="submission" date="2016-08" db="EMBL/GenBank/DDBJ databases">
        <authorList>
            <person name="Varghese N."/>
            <person name="Submissions Spin"/>
        </authorList>
    </citation>
    <scope>NUCLEOTIDE SEQUENCE [LARGE SCALE GENOMIC DNA]</scope>
    <source>
        <strain evidence="3">HAMBI 2971</strain>
    </source>
</reference>
<dbReference type="RefSeq" id="WP_092856515.1">
    <property type="nucleotide sequence ID" value="NZ_FMAH01000077.1"/>
</dbReference>
<dbReference type="AlphaFoldDB" id="A0A1C3XBT5"/>
<dbReference type="OrthoDB" id="3765434at2"/>
<dbReference type="Proteomes" id="UP000199435">
    <property type="component" value="Unassembled WGS sequence"/>
</dbReference>
<keyword evidence="3" id="KW-1185">Reference proteome</keyword>
<gene>
    <name evidence="2" type="ORF">GA0061102_107710</name>
</gene>
<dbReference type="EMBL" id="FMAH01000077">
    <property type="protein sequence ID" value="SCB49659.1"/>
    <property type="molecule type" value="Genomic_DNA"/>
</dbReference>